<keyword evidence="5" id="KW-1185">Reference proteome</keyword>
<feature type="signal peptide" evidence="2">
    <location>
        <begin position="1"/>
        <end position="19"/>
    </location>
</feature>
<dbReference type="InterPro" id="IPR016186">
    <property type="entry name" value="C-type_lectin-like/link_sf"/>
</dbReference>
<evidence type="ECO:0000313" key="5">
    <source>
        <dbReference type="Proteomes" id="UP001347796"/>
    </source>
</evidence>
<dbReference type="AlphaFoldDB" id="A0AAN8PSY5"/>
<evidence type="ECO:0000256" key="1">
    <source>
        <dbReference type="ARBA" id="ARBA00023157"/>
    </source>
</evidence>
<evidence type="ECO:0000256" key="2">
    <source>
        <dbReference type="SAM" id="SignalP"/>
    </source>
</evidence>
<comment type="caution">
    <text evidence="4">The sequence shown here is derived from an EMBL/GenBank/DDBJ whole genome shotgun (WGS) entry which is preliminary data.</text>
</comment>
<accession>A0AAN8PSY5</accession>
<dbReference type="Pfam" id="PF00059">
    <property type="entry name" value="Lectin_C"/>
    <property type="match status" value="1"/>
</dbReference>
<dbReference type="PANTHER" id="PTHR22803">
    <property type="entry name" value="MANNOSE, PHOSPHOLIPASE, LECTIN RECEPTOR RELATED"/>
    <property type="match status" value="1"/>
</dbReference>
<keyword evidence="2" id="KW-0732">Signal</keyword>
<organism evidence="4 5">
    <name type="scientific">Patella caerulea</name>
    <name type="common">Rayed Mediterranean limpet</name>
    <dbReference type="NCBI Taxonomy" id="87958"/>
    <lineage>
        <taxon>Eukaryota</taxon>
        <taxon>Metazoa</taxon>
        <taxon>Spiralia</taxon>
        <taxon>Lophotrochozoa</taxon>
        <taxon>Mollusca</taxon>
        <taxon>Gastropoda</taxon>
        <taxon>Patellogastropoda</taxon>
        <taxon>Patelloidea</taxon>
        <taxon>Patellidae</taxon>
        <taxon>Patella</taxon>
    </lineage>
</organism>
<dbReference type="PROSITE" id="PS50041">
    <property type="entry name" value="C_TYPE_LECTIN_2"/>
    <property type="match status" value="1"/>
</dbReference>
<protein>
    <recommendedName>
        <fullName evidence="3">C-type lectin domain-containing protein</fullName>
    </recommendedName>
</protein>
<dbReference type="Proteomes" id="UP001347796">
    <property type="component" value="Unassembled WGS sequence"/>
</dbReference>
<feature type="domain" description="C-type lectin" evidence="3">
    <location>
        <begin position="38"/>
        <end position="139"/>
    </location>
</feature>
<dbReference type="Gene3D" id="3.10.100.10">
    <property type="entry name" value="Mannose-Binding Protein A, subunit A"/>
    <property type="match status" value="1"/>
</dbReference>
<name>A0AAN8PSY5_PATCE</name>
<dbReference type="SMART" id="SM00034">
    <property type="entry name" value="CLECT"/>
    <property type="match status" value="1"/>
</dbReference>
<dbReference type="PROSITE" id="PS00615">
    <property type="entry name" value="C_TYPE_LECTIN_1"/>
    <property type="match status" value="1"/>
</dbReference>
<gene>
    <name evidence="4" type="ORF">SNE40_010542</name>
</gene>
<evidence type="ECO:0000259" key="3">
    <source>
        <dbReference type="PROSITE" id="PS50041"/>
    </source>
</evidence>
<reference evidence="4 5" key="1">
    <citation type="submission" date="2024-01" db="EMBL/GenBank/DDBJ databases">
        <title>The genome of the rayed Mediterranean limpet Patella caerulea (Linnaeus, 1758).</title>
        <authorList>
            <person name="Anh-Thu Weber A."/>
            <person name="Halstead-Nussloch G."/>
        </authorList>
    </citation>
    <scope>NUCLEOTIDE SEQUENCE [LARGE SCALE GENOMIC DNA]</scope>
    <source>
        <strain evidence="4">AATW-2023a</strain>
        <tissue evidence="4">Whole specimen</tissue>
    </source>
</reference>
<dbReference type="InterPro" id="IPR016187">
    <property type="entry name" value="CTDL_fold"/>
</dbReference>
<dbReference type="InterPro" id="IPR050111">
    <property type="entry name" value="C-type_lectin/snaclec_domain"/>
</dbReference>
<keyword evidence="1" id="KW-1015">Disulfide bond</keyword>
<dbReference type="SUPFAM" id="SSF56436">
    <property type="entry name" value="C-type lectin-like"/>
    <property type="match status" value="1"/>
</dbReference>
<evidence type="ECO:0000313" key="4">
    <source>
        <dbReference type="EMBL" id="KAK6182983.1"/>
    </source>
</evidence>
<dbReference type="InterPro" id="IPR018378">
    <property type="entry name" value="C-type_lectin_CS"/>
</dbReference>
<proteinExistence type="predicted"/>
<sequence>MAVHHILVLFALSKLDVEGMSFQQTVNRELVYTAVPLNFRRASKVCEQLGGIIAPLKTRMDDMLISAIRGKNDIWIGGTDREIEGEFRWLDGDLLNYTNWRQGEPNNAKGDEDCMISEGNRRKQWDDRPCHIRLPFVCAIDVDSVDSSPVETR</sequence>
<dbReference type="EMBL" id="JAZGQO010000007">
    <property type="protein sequence ID" value="KAK6182983.1"/>
    <property type="molecule type" value="Genomic_DNA"/>
</dbReference>
<feature type="chain" id="PRO_5042880194" description="C-type lectin domain-containing protein" evidence="2">
    <location>
        <begin position="20"/>
        <end position="153"/>
    </location>
</feature>
<dbReference type="InterPro" id="IPR001304">
    <property type="entry name" value="C-type_lectin-like"/>
</dbReference>